<keyword evidence="1" id="KW-1133">Transmembrane helix</keyword>
<dbReference type="EMBL" id="VUNB01000002">
    <property type="protein sequence ID" value="MST68421.1"/>
    <property type="molecule type" value="Genomic_DNA"/>
</dbReference>
<sequence length="411" mass="47449">MKMLNSIFIYTIATALAVYFGHLYTRAVDTIPGSGKNREIKKTETGILSFLPLFLLSALRWNTGTDTYHTYTPQYYGMIWSNTGHLSSAQKSWINDSWNHLIERPDNIHGFHNILQYYVSESSHTSFLFRLLEYPLVRFNMDVQWLYIITSAIILGLIFASIYRQSVNVPLAIFFFVTTSNYFLSLNIIAQYIAIGLCLFACEYAEKRKPAKFFLLVAVAIGFHTSAFVFLPVYFLKKINIRPLWCFGLVAACMAGSPVLFRLIEAVVKTAAPKYARYFSDQPEFETVYFAIGLFTLIVGSYYFEKCKNMPYFKIWYYMNVLGMMALAFSGQVPFMKRINYYFSAPLFMLLPLLINAEENEKKRNLLKWGLILLFVLETVVAVFIMNKNEVMPYTFCWQRSLGIRIAAALV</sequence>
<feature type="transmembrane region" description="Helical" evidence="1">
    <location>
        <begin position="243"/>
        <end position="264"/>
    </location>
</feature>
<evidence type="ECO:0000256" key="1">
    <source>
        <dbReference type="SAM" id="Phobius"/>
    </source>
</evidence>
<dbReference type="Pfam" id="PF14897">
    <property type="entry name" value="EpsG"/>
    <property type="match status" value="1"/>
</dbReference>
<feature type="transmembrane region" description="Helical" evidence="1">
    <location>
        <begin position="369"/>
        <end position="386"/>
    </location>
</feature>
<feature type="transmembrane region" description="Helical" evidence="1">
    <location>
        <begin position="213"/>
        <end position="236"/>
    </location>
</feature>
<keyword evidence="1" id="KW-0812">Transmembrane</keyword>
<accession>A0A6A8M657</accession>
<feature type="transmembrane region" description="Helical" evidence="1">
    <location>
        <begin position="145"/>
        <end position="163"/>
    </location>
</feature>
<organism evidence="2">
    <name type="scientific">Baileyella intestinalis</name>
    <dbReference type="NCBI Taxonomy" id="2606709"/>
    <lineage>
        <taxon>Bacteria</taxon>
        <taxon>Bacillati</taxon>
        <taxon>Bacillota</taxon>
        <taxon>Clostridia</taxon>
        <taxon>Peptostreptococcales</taxon>
        <taxon>Anaerovoracaceae</taxon>
        <taxon>Baileyella</taxon>
    </lineage>
</organism>
<comment type="caution">
    <text evidence="2">The sequence shown here is derived from an EMBL/GenBank/DDBJ whole genome shotgun (WGS) entry which is preliminary data.</text>
</comment>
<gene>
    <name evidence="2" type="ORF">FYJ66_02285</name>
</gene>
<feature type="transmembrane region" description="Helical" evidence="1">
    <location>
        <begin position="339"/>
        <end position="357"/>
    </location>
</feature>
<feature type="transmembrane region" description="Helical" evidence="1">
    <location>
        <begin position="287"/>
        <end position="304"/>
    </location>
</feature>
<reference evidence="2" key="1">
    <citation type="submission" date="2019-09" db="EMBL/GenBank/DDBJ databases">
        <title>In-depth cultivation of the pig gut microbiome towards novel bacterial diversity and tailored functional studies.</title>
        <authorList>
            <person name="Wylensek D."/>
            <person name="Hitch T.C.A."/>
            <person name="Clavel T."/>
        </authorList>
    </citation>
    <scope>NUCLEOTIDE SEQUENCE</scope>
    <source>
        <strain evidence="2">RF-744-FAT-WT-3</strain>
    </source>
</reference>
<name>A0A6A8M657_9FIRM</name>
<feature type="transmembrane region" description="Helical" evidence="1">
    <location>
        <begin position="6"/>
        <end position="24"/>
    </location>
</feature>
<proteinExistence type="predicted"/>
<evidence type="ECO:0000313" key="2">
    <source>
        <dbReference type="EMBL" id="MST68421.1"/>
    </source>
</evidence>
<feature type="transmembrane region" description="Helical" evidence="1">
    <location>
        <begin position="170"/>
        <end position="193"/>
    </location>
</feature>
<feature type="transmembrane region" description="Helical" evidence="1">
    <location>
        <begin position="316"/>
        <end position="333"/>
    </location>
</feature>
<dbReference type="RefSeq" id="WP_154571899.1">
    <property type="nucleotide sequence ID" value="NZ_VUNB01000002.1"/>
</dbReference>
<protein>
    <submittedName>
        <fullName evidence="2">EpsG family protein</fullName>
    </submittedName>
</protein>
<dbReference type="AlphaFoldDB" id="A0A6A8M657"/>
<keyword evidence="1" id="KW-0472">Membrane</keyword>
<dbReference type="InterPro" id="IPR049458">
    <property type="entry name" value="EpsG-like"/>
</dbReference>